<protein>
    <submittedName>
        <fullName evidence="2">Uncharacterized protein</fullName>
    </submittedName>
</protein>
<organism evidence="2 3">
    <name type="scientific">Zophobas morio</name>
    <dbReference type="NCBI Taxonomy" id="2755281"/>
    <lineage>
        <taxon>Eukaryota</taxon>
        <taxon>Metazoa</taxon>
        <taxon>Ecdysozoa</taxon>
        <taxon>Arthropoda</taxon>
        <taxon>Hexapoda</taxon>
        <taxon>Insecta</taxon>
        <taxon>Pterygota</taxon>
        <taxon>Neoptera</taxon>
        <taxon>Endopterygota</taxon>
        <taxon>Coleoptera</taxon>
        <taxon>Polyphaga</taxon>
        <taxon>Cucujiformia</taxon>
        <taxon>Tenebrionidae</taxon>
        <taxon>Zophobas</taxon>
    </lineage>
</organism>
<evidence type="ECO:0000256" key="1">
    <source>
        <dbReference type="SAM" id="SignalP"/>
    </source>
</evidence>
<accession>A0AA38M082</accession>
<feature type="signal peptide" evidence="1">
    <location>
        <begin position="1"/>
        <end position="19"/>
    </location>
</feature>
<sequence length="113" mass="12478">METKLCFFLISLLPKRACCLLNCHWCVPIAELIPPPPNVYKPLKLVNVGVFQATAEALPKGETIGPDNITNEILKKMQLTGIHYPYLLLKSAKSLAPIDPMEDGDRCDAAKDT</sequence>
<feature type="chain" id="PRO_5041416739" evidence="1">
    <location>
        <begin position="20"/>
        <end position="113"/>
    </location>
</feature>
<keyword evidence="3" id="KW-1185">Reference proteome</keyword>
<reference evidence="2" key="1">
    <citation type="journal article" date="2023" name="G3 (Bethesda)">
        <title>Whole genome assemblies of Zophobas morio and Tenebrio molitor.</title>
        <authorList>
            <person name="Kaur S."/>
            <person name="Stinson S.A."/>
            <person name="diCenzo G.C."/>
        </authorList>
    </citation>
    <scope>NUCLEOTIDE SEQUENCE</scope>
    <source>
        <strain evidence="2">QUZm001</strain>
    </source>
</reference>
<evidence type="ECO:0000313" key="3">
    <source>
        <dbReference type="Proteomes" id="UP001168821"/>
    </source>
</evidence>
<dbReference type="EMBL" id="JALNTZ010001783">
    <property type="protein sequence ID" value="KAJ3623595.1"/>
    <property type="molecule type" value="Genomic_DNA"/>
</dbReference>
<proteinExistence type="predicted"/>
<dbReference type="Proteomes" id="UP001168821">
    <property type="component" value="Unassembled WGS sequence"/>
</dbReference>
<dbReference type="AlphaFoldDB" id="A0AA38M082"/>
<name>A0AA38M082_9CUCU</name>
<keyword evidence="1" id="KW-0732">Signal</keyword>
<comment type="caution">
    <text evidence="2">The sequence shown here is derived from an EMBL/GenBank/DDBJ whole genome shotgun (WGS) entry which is preliminary data.</text>
</comment>
<gene>
    <name evidence="2" type="ORF">Zmor_004428</name>
</gene>
<evidence type="ECO:0000313" key="2">
    <source>
        <dbReference type="EMBL" id="KAJ3623595.1"/>
    </source>
</evidence>